<dbReference type="RefSeq" id="WP_345731939.1">
    <property type="nucleotide sequence ID" value="NZ_BAAAYN010000044.1"/>
</dbReference>
<comment type="caution">
    <text evidence="3">The sequence shown here is derived from an EMBL/GenBank/DDBJ whole genome shotgun (WGS) entry which is preliminary data.</text>
</comment>
<dbReference type="EMBL" id="BAAAYN010000044">
    <property type="protein sequence ID" value="GAA3394392.1"/>
    <property type="molecule type" value="Genomic_DNA"/>
</dbReference>
<evidence type="ECO:0000259" key="2">
    <source>
        <dbReference type="PROSITE" id="PS50937"/>
    </source>
</evidence>
<evidence type="ECO:0000256" key="1">
    <source>
        <dbReference type="ARBA" id="ARBA00023125"/>
    </source>
</evidence>
<keyword evidence="4" id="KW-1185">Reference proteome</keyword>
<dbReference type="SMART" id="SM00422">
    <property type="entry name" value="HTH_MERR"/>
    <property type="match status" value="1"/>
</dbReference>
<dbReference type="PRINTS" id="PR00040">
    <property type="entry name" value="HTHMERR"/>
</dbReference>
<proteinExistence type="predicted"/>
<gene>
    <name evidence="3" type="ORF">GCM10020369_63640</name>
</gene>
<feature type="domain" description="HTH merR-type" evidence="2">
    <location>
        <begin position="3"/>
        <end position="72"/>
    </location>
</feature>
<dbReference type="Pfam" id="PF13411">
    <property type="entry name" value="MerR_1"/>
    <property type="match status" value="1"/>
</dbReference>
<evidence type="ECO:0000313" key="3">
    <source>
        <dbReference type="EMBL" id="GAA3394392.1"/>
    </source>
</evidence>
<sequence length="308" mass="33639">MELYSIGDLARRTGLTVKAIRFYADRGVVPPSSRNAAGHRVYDEDAAARLDLVRSLRDLGVDLATIRQILDREITLADVATAHAEALDVQIRTLRFRRALLVAIAKHGPTTEEMSLVHRLAALSEDERRRLVDDFLAATFDGLDDADPAFVGIRRSLTPELPDGPTPAQVDAWVELVGLVQDPEFRERMRRLAGRHAQDRAPGTLPRPEAVAVVRDHLPPTATAIPPASSAADELVAAVVTAYAGVTGEPDSPHLRKRLLARLEIANDPHRERYEQLLSVVNGWSPPDPVGPALTWFVAALRARTAAG</sequence>
<organism evidence="3 4">
    <name type="scientific">Cryptosporangium minutisporangium</name>
    <dbReference type="NCBI Taxonomy" id="113569"/>
    <lineage>
        <taxon>Bacteria</taxon>
        <taxon>Bacillati</taxon>
        <taxon>Actinomycetota</taxon>
        <taxon>Actinomycetes</taxon>
        <taxon>Cryptosporangiales</taxon>
        <taxon>Cryptosporangiaceae</taxon>
        <taxon>Cryptosporangium</taxon>
    </lineage>
</organism>
<evidence type="ECO:0000313" key="4">
    <source>
        <dbReference type="Proteomes" id="UP001501676"/>
    </source>
</evidence>
<dbReference type="PANTHER" id="PTHR30204:SF93">
    <property type="entry name" value="HTH MERR-TYPE DOMAIN-CONTAINING PROTEIN"/>
    <property type="match status" value="1"/>
</dbReference>
<dbReference type="Gene3D" id="1.10.1660.10">
    <property type="match status" value="1"/>
</dbReference>
<dbReference type="InterPro" id="IPR000551">
    <property type="entry name" value="MerR-type_HTH_dom"/>
</dbReference>
<dbReference type="Proteomes" id="UP001501676">
    <property type="component" value="Unassembled WGS sequence"/>
</dbReference>
<accession>A0ABP6T8D6</accession>
<dbReference type="SUPFAM" id="SSF46955">
    <property type="entry name" value="Putative DNA-binding domain"/>
    <property type="match status" value="1"/>
</dbReference>
<dbReference type="InterPro" id="IPR009061">
    <property type="entry name" value="DNA-bd_dom_put_sf"/>
</dbReference>
<protein>
    <submittedName>
        <fullName evidence="3">MerR family transcriptional regulator</fullName>
    </submittedName>
</protein>
<keyword evidence="1" id="KW-0238">DNA-binding</keyword>
<dbReference type="CDD" id="cd00592">
    <property type="entry name" value="HTH_MerR-like"/>
    <property type="match status" value="1"/>
</dbReference>
<dbReference type="InterPro" id="IPR047057">
    <property type="entry name" value="MerR_fam"/>
</dbReference>
<name>A0ABP6T8D6_9ACTN</name>
<dbReference type="PROSITE" id="PS50937">
    <property type="entry name" value="HTH_MERR_2"/>
    <property type="match status" value="1"/>
</dbReference>
<reference evidence="4" key="1">
    <citation type="journal article" date="2019" name="Int. J. Syst. Evol. Microbiol.">
        <title>The Global Catalogue of Microorganisms (GCM) 10K type strain sequencing project: providing services to taxonomists for standard genome sequencing and annotation.</title>
        <authorList>
            <consortium name="The Broad Institute Genomics Platform"/>
            <consortium name="The Broad Institute Genome Sequencing Center for Infectious Disease"/>
            <person name="Wu L."/>
            <person name="Ma J."/>
        </authorList>
    </citation>
    <scope>NUCLEOTIDE SEQUENCE [LARGE SCALE GENOMIC DNA]</scope>
    <source>
        <strain evidence="4">JCM 9458</strain>
    </source>
</reference>
<dbReference type="PANTHER" id="PTHR30204">
    <property type="entry name" value="REDOX-CYCLING DRUG-SENSING TRANSCRIPTIONAL ACTIVATOR SOXR"/>
    <property type="match status" value="1"/>
</dbReference>